<dbReference type="PANTHER" id="PTHR33498:SF1">
    <property type="entry name" value="TRANSPOSASE FOR INSERTION SEQUENCE ELEMENT IS1557"/>
    <property type="match status" value="1"/>
</dbReference>
<keyword evidence="2" id="KW-1185">Reference proteome</keyword>
<evidence type="ECO:0000313" key="2">
    <source>
        <dbReference type="Proteomes" id="UP000579523"/>
    </source>
</evidence>
<protein>
    <submittedName>
        <fullName evidence="1">Transposase</fullName>
    </submittedName>
</protein>
<proteinExistence type="predicted"/>
<dbReference type="Proteomes" id="UP000579523">
    <property type="component" value="Unassembled WGS sequence"/>
</dbReference>
<reference evidence="1 2" key="1">
    <citation type="submission" date="2020-08" db="EMBL/GenBank/DDBJ databases">
        <title>Genomic Encyclopedia of Type Strains, Phase III (KMG-III): the genomes of soil and plant-associated and newly described type strains.</title>
        <authorList>
            <person name="Whitman W."/>
        </authorList>
    </citation>
    <scope>NUCLEOTIDE SEQUENCE [LARGE SCALE GENOMIC DNA]</scope>
    <source>
        <strain evidence="1 2">CECT 3273</strain>
    </source>
</reference>
<dbReference type="RefSeq" id="WP_184829363.1">
    <property type="nucleotide sequence ID" value="NZ_BMTK01000035.1"/>
</dbReference>
<dbReference type="InterPro" id="IPR047951">
    <property type="entry name" value="Transpos_ISL3"/>
</dbReference>
<comment type="caution">
    <text evidence="1">The sequence shown here is derived from an EMBL/GenBank/DDBJ whole genome shotgun (WGS) entry which is preliminary data.</text>
</comment>
<dbReference type="EMBL" id="JACHJI010000027">
    <property type="protein sequence ID" value="MBB4903372.1"/>
    <property type="molecule type" value="Genomic_DNA"/>
</dbReference>
<accession>A0A7W7VAX0</accession>
<organism evidence="1 2">
    <name type="scientific">Streptomyces griseomycini</name>
    <dbReference type="NCBI Taxonomy" id="66895"/>
    <lineage>
        <taxon>Bacteria</taxon>
        <taxon>Bacillati</taxon>
        <taxon>Actinomycetota</taxon>
        <taxon>Actinomycetes</taxon>
        <taxon>Kitasatosporales</taxon>
        <taxon>Streptomycetaceae</taxon>
        <taxon>Streptomyces</taxon>
    </lineage>
</organism>
<evidence type="ECO:0000313" key="1">
    <source>
        <dbReference type="EMBL" id="MBB4903372.1"/>
    </source>
</evidence>
<name>A0A7W7VAX0_9ACTN</name>
<sequence length="110" mass="11946">MPQILNVAFSRCTVPSQLMRIPLPAPRRPRALGVDGFALCGDIYGALLADAATRPLFTPWEGRDAEQLSRWLCEHPGVGLVCRDGSLAHRQGITDGVPVAVQVSDRFHQG</sequence>
<dbReference type="AlphaFoldDB" id="A0A7W7VAX0"/>
<dbReference type="PANTHER" id="PTHR33498">
    <property type="entry name" value="TRANSPOSASE FOR INSERTION SEQUENCE ELEMENT IS1557"/>
    <property type="match status" value="1"/>
</dbReference>
<gene>
    <name evidence="1" type="ORF">FHS37_007469</name>
</gene>